<keyword evidence="1 3" id="KW-0732">Signal</keyword>
<sequence length="369" mass="41787">MNKIKKMKIFLVIVLICSLMSTTFAQTLGERQDELNEKAEAQRQKMAETDKKIDEVSEQMRAMQEDWDNANTQYNTIKAELDEANAQLEENERRLEETEASLEKNRRYLQKRVRNIYMHGQISYLDILFGAKDFSDFLTRMDLIKRILRYDYDLITKINDERNMIAQTKEELEKNKQQTEKLFDEATSKKLELDRKKDALDKMMDKLKYDRETSEKAYQEIMAASANIARMLQNRSASSVVGTGQMIWPLGGPVTSEFGWRTHPIYGNARFHSGIDIGGDYGLGIAAADAGTVSYAGWISGYGNTVIIDHGNGISTLYGHNQSLTVSVGQNVSQGDIIARCGSTGNSTGPHCHFEVRVNGEPASPYDYL</sequence>
<feature type="signal peptide" evidence="3">
    <location>
        <begin position="1"/>
        <end position="25"/>
    </location>
</feature>
<evidence type="ECO:0000256" key="3">
    <source>
        <dbReference type="SAM" id="SignalP"/>
    </source>
</evidence>
<accession>A0A921HN25</accession>
<dbReference type="Pfam" id="PF01551">
    <property type="entry name" value="Peptidase_M23"/>
    <property type="match status" value="1"/>
</dbReference>
<dbReference type="Gene3D" id="6.10.250.3150">
    <property type="match status" value="1"/>
</dbReference>
<feature type="chain" id="PRO_5037471559" evidence="3">
    <location>
        <begin position="26"/>
        <end position="369"/>
    </location>
</feature>
<dbReference type="CDD" id="cd12797">
    <property type="entry name" value="M23_peptidase"/>
    <property type="match status" value="1"/>
</dbReference>
<dbReference type="GO" id="GO:0004222">
    <property type="term" value="F:metalloendopeptidase activity"/>
    <property type="evidence" value="ECO:0007669"/>
    <property type="project" value="TreeGrafter"/>
</dbReference>
<protein>
    <submittedName>
        <fullName evidence="6">Peptidoglycan DD-metalloendopeptidase family protein</fullName>
    </submittedName>
</protein>
<gene>
    <name evidence="6" type="ORF">K8V65_06075</name>
</gene>
<dbReference type="EMBL" id="DYVR01000168">
    <property type="protein sequence ID" value="HJF85208.1"/>
    <property type="molecule type" value="Genomic_DNA"/>
</dbReference>
<evidence type="ECO:0000259" key="5">
    <source>
        <dbReference type="Pfam" id="PF24568"/>
    </source>
</evidence>
<feature type="domain" description="M23ase beta-sheet core" evidence="4">
    <location>
        <begin position="270"/>
        <end position="365"/>
    </location>
</feature>
<dbReference type="PANTHER" id="PTHR21666">
    <property type="entry name" value="PEPTIDASE-RELATED"/>
    <property type="match status" value="1"/>
</dbReference>
<evidence type="ECO:0000256" key="1">
    <source>
        <dbReference type="ARBA" id="ARBA00022729"/>
    </source>
</evidence>
<dbReference type="Pfam" id="PF24568">
    <property type="entry name" value="CC_PcsB"/>
    <property type="match status" value="1"/>
</dbReference>
<evidence type="ECO:0000256" key="2">
    <source>
        <dbReference type="SAM" id="Coils"/>
    </source>
</evidence>
<keyword evidence="2" id="KW-0175">Coiled coil</keyword>
<name>A0A921HN25_9FIRM</name>
<proteinExistence type="predicted"/>
<feature type="coiled-coil region" evidence="2">
    <location>
        <begin position="25"/>
        <end position="108"/>
    </location>
</feature>
<evidence type="ECO:0000313" key="6">
    <source>
        <dbReference type="EMBL" id="HJF85208.1"/>
    </source>
</evidence>
<evidence type="ECO:0000259" key="4">
    <source>
        <dbReference type="Pfam" id="PF01551"/>
    </source>
</evidence>
<reference evidence="6" key="2">
    <citation type="submission" date="2021-09" db="EMBL/GenBank/DDBJ databases">
        <authorList>
            <person name="Gilroy R."/>
        </authorList>
    </citation>
    <scope>NUCLEOTIDE SEQUENCE</scope>
    <source>
        <strain evidence="6">7318</strain>
    </source>
</reference>
<dbReference type="InterPro" id="IPR016047">
    <property type="entry name" value="M23ase_b-sheet_dom"/>
</dbReference>
<dbReference type="InterPro" id="IPR057309">
    <property type="entry name" value="PcsB_CC"/>
</dbReference>
<dbReference type="RefSeq" id="WP_289548994.1">
    <property type="nucleotide sequence ID" value="NZ_DCFC01000027.1"/>
</dbReference>
<feature type="coiled-coil region" evidence="2">
    <location>
        <begin position="155"/>
        <end position="189"/>
    </location>
</feature>
<comment type="caution">
    <text evidence="6">The sequence shown here is derived from an EMBL/GenBank/DDBJ whole genome shotgun (WGS) entry which is preliminary data.</text>
</comment>
<dbReference type="InterPro" id="IPR050570">
    <property type="entry name" value="Cell_wall_metabolism_enzyme"/>
</dbReference>
<dbReference type="SUPFAM" id="SSF51261">
    <property type="entry name" value="Duplicated hybrid motif"/>
    <property type="match status" value="1"/>
</dbReference>
<reference evidence="6" key="1">
    <citation type="journal article" date="2021" name="PeerJ">
        <title>Extensive microbial diversity within the chicken gut microbiome revealed by metagenomics and culture.</title>
        <authorList>
            <person name="Gilroy R."/>
            <person name="Ravi A."/>
            <person name="Getino M."/>
            <person name="Pursley I."/>
            <person name="Horton D.L."/>
            <person name="Alikhan N.F."/>
            <person name="Baker D."/>
            <person name="Gharbi K."/>
            <person name="Hall N."/>
            <person name="Watson M."/>
            <person name="Adriaenssens E.M."/>
            <person name="Foster-Nyarko E."/>
            <person name="Jarju S."/>
            <person name="Secka A."/>
            <person name="Antonio M."/>
            <person name="Oren A."/>
            <person name="Chaudhuri R.R."/>
            <person name="La Ragione R."/>
            <person name="Hildebrand F."/>
            <person name="Pallen M.J."/>
        </authorList>
    </citation>
    <scope>NUCLEOTIDE SEQUENCE</scope>
    <source>
        <strain evidence="6">7318</strain>
    </source>
</reference>
<dbReference type="InterPro" id="IPR011055">
    <property type="entry name" value="Dup_hybrid_motif"/>
</dbReference>
<feature type="domain" description="Peptidoglycan hydrolase PcsB coiled-coil" evidence="5">
    <location>
        <begin position="96"/>
        <end position="166"/>
    </location>
</feature>
<dbReference type="AlphaFoldDB" id="A0A921HN25"/>
<evidence type="ECO:0000313" key="7">
    <source>
        <dbReference type="Proteomes" id="UP000780768"/>
    </source>
</evidence>
<dbReference type="Gene3D" id="2.70.70.10">
    <property type="entry name" value="Glucose Permease (Domain IIA)"/>
    <property type="match status" value="1"/>
</dbReference>
<dbReference type="PANTHER" id="PTHR21666:SF289">
    <property type="entry name" value="L-ALA--D-GLU ENDOPEPTIDASE"/>
    <property type="match status" value="1"/>
</dbReference>
<dbReference type="Proteomes" id="UP000780768">
    <property type="component" value="Unassembled WGS sequence"/>
</dbReference>
<organism evidence="6 7">
    <name type="scientific">Megamonas hypermegale</name>
    <dbReference type="NCBI Taxonomy" id="158847"/>
    <lineage>
        <taxon>Bacteria</taxon>
        <taxon>Bacillati</taxon>
        <taxon>Bacillota</taxon>
        <taxon>Negativicutes</taxon>
        <taxon>Selenomonadales</taxon>
        <taxon>Selenomonadaceae</taxon>
        <taxon>Megamonas</taxon>
    </lineage>
</organism>